<evidence type="ECO:0000313" key="1">
    <source>
        <dbReference type="EMBL" id="KAJ2965292.1"/>
    </source>
</evidence>
<comment type="caution">
    <text evidence="1">The sequence shown here is derived from an EMBL/GenBank/DDBJ whole genome shotgun (WGS) entry which is preliminary data.</text>
</comment>
<keyword evidence="2" id="KW-1185">Reference proteome</keyword>
<evidence type="ECO:0000313" key="2">
    <source>
        <dbReference type="Proteomes" id="UP001143910"/>
    </source>
</evidence>
<gene>
    <name evidence="1" type="ORF">NQ176_g10685</name>
</gene>
<organism evidence="1 2">
    <name type="scientific">Zarea fungicola</name>
    <dbReference type="NCBI Taxonomy" id="93591"/>
    <lineage>
        <taxon>Eukaryota</taxon>
        <taxon>Fungi</taxon>
        <taxon>Dikarya</taxon>
        <taxon>Ascomycota</taxon>
        <taxon>Pezizomycotina</taxon>
        <taxon>Sordariomycetes</taxon>
        <taxon>Hypocreomycetidae</taxon>
        <taxon>Hypocreales</taxon>
        <taxon>Cordycipitaceae</taxon>
        <taxon>Zarea</taxon>
    </lineage>
</organism>
<dbReference type="EMBL" id="JANJQO010003050">
    <property type="protein sequence ID" value="KAJ2965292.1"/>
    <property type="molecule type" value="Genomic_DNA"/>
</dbReference>
<dbReference type="Proteomes" id="UP001143910">
    <property type="component" value="Unassembled WGS sequence"/>
</dbReference>
<name>A0ACC1ME40_9HYPO</name>
<proteinExistence type="predicted"/>
<sequence length="309" mass="34222">MLTAARCSRLVLMARLFDIDATPDSGSDEANGPQTSPATPRREPRDKESFSIAEEKRRTFWLAYCLDCFLYSRNGYPPAIQEEMIYTQLPAPEANFQNNQPIRTPFLADVLTATTTDGYSTPTPLSSFAECVVLATLYAQCSSYRRSRTAERPGSSRGDFWPRLKHLTTVTNTRIKVLEANPANNDSDPTLLFAHMLARGAIIKLGQAATSEPARTPAEQQQQQQHKSSAVAAAAEIVWLTRQIPPFSCFRVHPFLPDPLACAIGFFNAERATSTASLPDAEDVAHLLRVLKDLQGMRSLAQEQPCKVF</sequence>
<reference evidence="1" key="1">
    <citation type="submission" date="2022-08" db="EMBL/GenBank/DDBJ databases">
        <title>Genome Sequence of Lecanicillium fungicola.</title>
        <authorList>
            <person name="Buettner E."/>
        </authorList>
    </citation>
    <scope>NUCLEOTIDE SEQUENCE</scope>
    <source>
        <strain evidence="1">Babe33</strain>
    </source>
</reference>
<protein>
    <submittedName>
        <fullName evidence="1">Uncharacterized protein</fullName>
    </submittedName>
</protein>
<accession>A0ACC1ME40</accession>